<evidence type="ECO:0000313" key="2">
    <source>
        <dbReference type="EMBL" id="KAG7664350.1"/>
    </source>
</evidence>
<evidence type="ECO:0000313" key="3">
    <source>
        <dbReference type="Proteomes" id="UP000694255"/>
    </source>
</evidence>
<dbReference type="EMBL" id="JAGSYN010000097">
    <property type="protein sequence ID" value="KAG7664350.1"/>
    <property type="molecule type" value="Genomic_DNA"/>
</dbReference>
<dbReference type="Proteomes" id="UP000694255">
    <property type="component" value="Unassembled WGS sequence"/>
</dbReference>
<feature type="region of interest" description="Disordered" evidence="1">
    <location>
        <begin position="29"/>
        <end position="58"/>
    </location>
</feature>
<protein>
    <submittedName>
        <fullName evidence="2">Uncharacterized protein</fullName>
    </submittedName>
</protein>
<keyword evidence="3" id="KW-1185">Reference proteome</keyword>
<organism evidence="2 3">
    <name type="scientific">[Candida] subhashii</name>
    <dbReference type="NCBI Taxonomy" id="561895"/>
    <lineage>
        <taxon>Eukaryota</taxon>
        <taxon>Fungi</taxon>
        <taxon>Dikarya</taxon>
        <taxon>Ascomycota</taxon>
        <taxon>Saccharomycotina</taxon>
        <taxon>Pichiomycetes</taxon>
        <taxon>Debaryomycetaceae</taxon>
        <taxon>Spathaspora</taxon>
    </lineage>
</organism>
<dbReference type="OrthoDB" id="4077708at2759"/>
<dbReference type="GeneID" id="73468933"/>
<dbReference type="RefSeq" id="XP_049264582.1">
    <property type="nucleotide sequence ID" value="XM_049405850.1"/>
</dbReference>
<proteinExistence type="predicted"/>
<dbReference type="AlphaFoldDB" id="A0A8J5QPU3"/>
<evidence type="ECO:0000256" key="1">
    <source>
        <dbReference type="SAM" id="MobiDB-lite"/>
    </source>
</evidence>
<accession>A0A8J5QPU3</accession>
<reference evidence="2 3" key="1">
    <citation type="journal article" date="2021" name="DNA Res.">
        <title>Genome analysis of Candida subhashii reveals its hybrid nature and dual mitochondrial genome conformations.</title>
        <authorList>
            <person name="Mixao V."/>
            <person name="Hegedusova E."/>
            <person name="Saus E."/>
            <person name="Pryszcz L.P."/>
            <person name="Cillingova A."/>
            <person name="Nosek J."/>
            <person name="Gabaldon T."/>
        </authorList>
    </citation>
    <scope>NUCLEOTIDE SEQUENCE [LARGE SCALE GENOMIC DNA]</scope>
    <source>
        <strain evidence="2 3">CBS 10753</strain>
    </source>
</reference>
<gene>
    <name evidence="2" type="ORF">J8A68_002132</name>
</gene>
<name>A0A8J5QPU3_9ASCO</name>
<comment type="caution">
    <text evidence="2">The sequence shown here is derived from an EMBL/GenBank/DDBJ whole genome shotgun (WGS) entry which is preliminary data.</text>
</comment>
<feature type="compositionally biased region" description="Low complexity" evidence="1">
    <location>
        <begin position="34"/>
        <end position="58"/>
    </location>
</feature>
<sequence>MSITQSQQQSLNKIQQNTEFIEDEMEEIFELEDSSSLSSSLSSTITPSSTSSMPSSPIQSPLLSASYYKYHHSEDDDDELLSNYDYLLYECFICKQRLESSDHNCTGYDQSQHSSSIVNDQQIEKNNQLITSNYRKWLFDLTPKLPY</sequence>